<reference evidence="16" key="7">
    <citation type="submission" date="2018-07" db="EMBL/GenBank/DDBJ databases">
        <authorList>
            <person name="Shah S."/>
            <person name="Brown T."/>
            <person name="Auld S."/>
            <person name="Bratton K."/>
            <person name="Narechania A."/>
            <person name="Mathema B."/>
            <person name="Gandhi N."/>
        </authorList>
    </citation>
    <scope>NUCLEOTIDE SEQUENCE</scope>
    <source>
        <strain evidence="16">32301_S10</strain>
    </source>
</reference>
<dbReference type="EMBL" id="CQQC01000784">
    <property type="protein sequence ID" value="CNV41016.1"/>
    <property type="molecule type" value="Genomic_DNA"/>
</dbReference>
<reference evidence="15 30" key="4">
    <citation type="submission" date="2016-04" db="EMBL/GenBank/DDBJ databases">
        <authorList>
            <person name="Bigi M."/>
            <person name="Bigi F."/>
            <person name="Soria M.A."/>
        </authorList>
    </citation>
    <scope>NUCLEOTIDE SEQUENCE [LARGE SCALE GENOMIC DNA]</scope>
    <source>
        <strain evidence="15 30">6548</strain>
    </source>
</reference>
<dbReference type="Proteomes" id="UP000048948">
    <property type="component" value="Unassembled WGS sequence"/>
</dbReference>
<organism evidence="13 19">
    <name type="scientific">Mycobacterium tuberculosis</name>
    <dbReference type="NCBI Taxonomy" id="1773"/>
    <lineage>
        <taxon>Bacteria</taxon>
        <taxon>Bacillati</taxon>
        <taxon>Actinomycetota</taxon>
        <taxon>Actinomycetes</taxon>
        <taxon>Mycobacteriales</taxon>
        <taxon>Mycobacteriaceae</taxon>
        <taxon>Mycobacterium</taxon>
        <taxon>Mycobacterium tuberculosis complex</taxon>
    </lineage>
</organism>
<evidence type="ECO:0000313" key="5">
    <source>
        <dbReference type="EMBL" id="CKR94310.1"/>
    </source>
</evidence>
<dbReference type="EMBL" id="CSAE01000296">
    <property type="protein sequence ID" value="COW05210.1"/>
    <property type="molecule type" value="Genomic_DNA"/>
</dbReference>
<reference evidence="18 19" key="3">
    <citation type="submission" date="2015-03" db="EMBL/GenBank/DDBJ databases">
        <authorList>
            <consortium name="Pathogen Informatics"/>
        </authorList>
    </citation>
    <scope>NUCLEOTIDE SEQUENCE [LARGE SCALE GENOMIC DNA]</scope>
    <source>
        <strain evidence="4 26">Bir 172</strain>
        <strain evidence="6 29">Bir 185</strain>
        <strain evidence="5 27">Bir 187</strain>
        <strain evidence="8 20">D00501624</strain>
        <strain evidence="9 22">G09801536</strain>
        <strain evidence="2 24">G09901357</strain>
        <strain evidence="3 23">H09601792</strain>
        <strain evidence="18">K00500041</strain>
        <strain evidence="11 21">M09401471</strain>
        <strain evidence="19">N09902308</strain>
        <strain evidence="12 25">P00601463</strain>
    </source>
</reference>
<dbReference type="Proteomes" id="UP000256381">
    <property type="component" value="Unassembled WGS sequence"/>
</dbReference>
<evidence type="ECO:0000313" key="8">
    <source>
        <dbReference type="EMBL" id="CNV41016.1"/>
    </source>
</evidence>
<reference evidence="15 30" key="6">
    <citation type="submission" date="2017-02" db="EMBL/GenBank/DDBJ databases">
        <title>Protein polymorphisms may explain contrasting epidemiological fitness of two variants of a multidrug-resistant Mycobacterium tuberculosis strain.</title>
        <authorList>
            <person name="Bigi M.M."/>
            <person name="Lopez B."/>
            <person name="Blanco F.C."/>
            <person name="Sasiain M.C."/>
            <person name="De La Barrera S."/>
            <person name="Ritacco V."/>
            <person name="Bigi F."/>
            <person name="Soria M.A."/>
        </authorList>
    </citation>
    <scope>NUCLEOTIDE SEQUENCE [LARGE SCALE GENOMIC DNA]</scope>
    <source>
        <strain evidence="15 30">6548</strain>
    </source>
</reference>
<evidence type="ECO:0000313" key="33">
    <source>
        <dbReference type="Proteomes" id="UP000671119"/>
    </source>
</evidence>
<dbReference type="Proteomes" id="UP000671119">
    <property type="component" value="Unassembled WGS sequence"/>
</dbReference>
<reference evidence="17 32" key="8">
    <citation type="submission" date="2018-08" db="EMBL/GenBank/DDBJ databases">
        <authorList>
            <person name="Fokvardsen B D."/>
            <person name="Norman A."/>
        </authorList>
    </citation>
    <scope>NUCLEOTIDE SEQUENCE [LARGE SCALE GENOMIC DNA]</scope>
    <source>
        <strain evidence="17 32">DKC2</strain>
    </source>
</reference>
<evidence type="ECO:0000313" key="14">
    <source>
        <dbReference type="EMBL" id="MBP0681577.1"/>
    </source>
</evidence>
<reference evidence="14 33" key="9">
    <citation type="submission" date="2021-03" db="EMBL/GenBank/DDBJ databases">
        <title>Whole Genome Sequencing of Mycobacterium tuberculosis clinical isolates from Arunachal Pradesh, India.</title>
        <authorList>
            <person name="Singh S."/>
            <person name="Mudliar S.R."/>
            <person name="Kulsum U."/>
            <person name="Rufai S.B."/>
            <person name="Singh P.K."/>
            <person name="Umpo M."/>
            <person name="Nyori M."/>
        </authorList>
    </citation>
    <scope>NUCLEOTIDE SEQUENCE [LARGE SCALE GENOMIC DNA]</scope>
    <source>
        <strain evidence="14 33">OMICS/BPL/0142/20/SP</strain>
    </source>
</reference>
<dbReference type="InterPro" id="IPR002145">
    <property type="entry name" value="CopG"/>
</dbReference>
<feature type="domain" description="Ribbon-helix-helix protein CopG" evidence="1">
    <location>
        <begin position="5"/>
        <end position="42"/>
    </location>
</feature>
<dbReference type="EMBL" id="CSAD01000300">
    <property type="protein sequence ID" value="COV68351.1"/>
    <property type="molecule type" value="Genomic_DNA"/>
</dbReference>
<evidence type="ECO:0000313" key="7">
    <source>
        <dbReference type="EMBL" id="CLW78135.1"/>
    </source>
</evidence>
<evidence type="ECO:0000313" key="27">
    <source>
        <dbReference type="Proteomes" id="UP000049023"/>
    </source>
</evidence>
<protein>
    <submittedName>
        <fullName evidence="15">Antitoxin</fullName>
    </submittedName>
    <submittedName>
        <fullName evidence="13">CopG family DNA-binding protein</fullName>
    </submittedName>
    <submittedName>
        <fullName evidence="14">Ribbon-helix-helix protein, CopG family</fullName>
    </submittedName>
</protein>
<dbReference type="Proteomes" id="UP000189452">
    <property type="component" value="Chromosome"/>
</dbReference>
<evidence type="ECO:0000313" key="2">
    <source>
        <dbReference type="EMBL" id="CFE39908.1"/>
    </source>
</evidence>
<gene>
    <name evidence="15" type="ORF">A4S10_00320</name>
    <name evidence="17" type="ORF">DKC2_0327</name>
    <name evidence="16" type="ORF">DSJ38_14170</name>
    <name evidence="8" type="ORF">ERS007661_02302</name>
    <name evidence="9" type="ORF">ERS007679_02281</name>
    <name evidence="2" type="ORF">ERS007681_02297</name>
    <name evidence="3" type="ORF">ERS007688_01626</name>
    <name evidence="10" type="ORF">ERS007703_02629</name>
    <name evidence="11" type="ORF">ERS007720_02200</name>
    <name evidence="13" type="ORF">ERS007739_00132</name>
    <name evidence="12" type="ORF">ERS007741_03116</name>
    <name evidence="4" type="ORF">ERS027646_00831</name>
    <name evidence="6" type="ORF">ERS027659_02534</name>
    <name evidence="5" type="ORF">ERS027661_02365</name>
    <name evidence="7" type="ORF">ERS094118_03287</name>
    <name evidence="14" type="ORF">J8J21_00185</name>
</gene>
<dbReference type="Proteomes" id="UP000039217">
    <property type="component" value="Unassembled WGS sequence"/>
</dbReference>
<dbReference type="EMBL" id="LR027516">
    <property type="protein sequence ID" value="VCU48525.1"/>
    <property type="molecule type" value="Genomic_DNA"/>
</dbReference>
<dbReference type="OMA" id="HYTAHTV"/>
<evidence type="ECO:0000313" key="15">
    <source>
        <dbReference type="EMBL" id="OMH58172.1"/>
    </source>
</evidence>
<evidence type="ECO:0000313" key="26">
    <source>
        <dbReference type="Proteomes" id="UP000048948"/>
    </source>
</evidence>
<dbReference type="EMBL" id="CNGE01000097">
    <property type="protein sequence ID" value="CKR86299.1"/>
    <property type="molecule type" value="Genomic_DNA"/>
</dbReference>
<dbReference type="Proteomes" id="UP000045842">
    <property type="component" value="Unassembled WGS sequence"/>
</dbReference>
<dbReference type="EMBL" id="CSBK01000029">
    <property type="protein sequence ID" value="COW81649.1"/>
    <property type="molecule type" value="Genomic_DNA"/>
</dbReference>
<evidence type="ECO:0000313" key="30">
    <source>
        <dbReference type="Proteomes" id="UP000189452"/>
    </source>
</evidence>
<evidence type="ECO:0000313" key="12">
    <source>
        <dbReference type="EMBL" id="COW77019.1"/>
    </source>
</evidence>
<dbReference type="EMBL" id="QTBD01000165">
    <property type="protein sequence ID" value="REQ50591.1"/>
    <property type="molecule type" value="Genomic_DNA"/>
</dbReference>
<dbReference type="RefSeq" id="WP_003401555.1">
    <property type="nucleotide sequence ID" value="NZ_AP017901.1"/>
</dbReference>
<dbReference type="EMBL" id="CFOE01000289">
    <property type="protein sequence ID" value="CFE39908.1"/>
    <property type="molecule type" value="Genomic_DNA"/>
</dbReference>
<dbReference type="EMBL" id="CHKL01000432">
    <property type="protein sequence ID" value="COW77019.1"/>
    <property type="molecule type" value="Genomic_DNA"/>
</dbReference>
<dbReference type="EMBL" id="JAGIZI010000001">
    <property type="protein sequence ID" value="MBP0681577.1"/>
    <property type="molecule type" value="Genomic_DNA"/>
</dbReference>
<evidence type="ECO:0000313" key="29">
    <source>
        <dbReference type="Proteomes" id="UP000050164"/>
    </source>
</evidence>
<evidence type="ECO:0000313" key="20">
    <source>
        <dbReference type="Proteomes" id="UP000039217"/>
    </source>
</evidence>
<evidence type="ECO:0000313" key="17">
    <source>
        <dbReference type="EMBL" id="VCU48525.1"/>
    </source>
</evidence>
<dbReference type="Proteomes" id="UP000048289">
    <property type="component" value="Unassembled WGS sequence"/>
</dbReference>
<dbReference type="Proteomes" id="UP000038802">
    <property type="component" value="Unassembled WGS sequence"/>
</dbReference>
<evidence type="ECO:0000313" key="18">
    <source>
        <dbReference type="Proteomes" id="UP000038802"/>
    </source>
</evidence>
<dbReference type="GO" id="GO:0006355">
    <property type="term" value="P:regulation of DNA-templated transcription"/>
    <property type="evidence" value="ECO:0007669"/>
    <property type="project" value="InterPro"/>
</dbReference>
<evidence type="ECO:0000313" key="31">
    <source>
        <dbReference type="Proteomes" id="UP000256381"/>
    </source>
</evidence>
<dbReference type="GO" id="GO:0003677">
    <property type="term" value="F:DNA binding"/>
    <property type="evidence" value="ECO:0007669"/>
    <property type="project" value="UniProtKB-KW"/>
</dbReference>
<dbReference type="Proteomes" id="UP000044938">
    <property type="component" value="Unassembled WGS sequence"/>
</dbReference>
<dbReference type="EMBL" id="CSAJ01000266">
    <property type="protein sequence ID" value="COW27191.1"/>
    <property type="molecule type" value="Genomic_DNA"/>
</dbReference>
<dbReference type="Proteomes" id="UP000039021">
    <property type="component" value="Unassembled WGS sequence"/>
</dbReference>
<evidence type="ECO:0000313" key="13">
    <source>
        <dbReference type="EMBL" id="COW81649.1"/>
    </source>
</evidence>
<dbReference type="Proteomes" id="UP000046947">
    <property type="component" value="Unassembled WGS sequence"/>
</dbReference>
<keyword evidence="13" id="KW-0238">DNA-binding</keyword>
<evidence type="ECO:0000313" key="11">
    <source>
        <dbReference type="EMBL" id="COW27191.1"/>
    </source>
</evidence>
<dbReference type="Proteomes" id="UP000050139">
    <property type="component" value="Unassembled WGS sequence"/>
</dbReference>
<dbReference type="AlphaFoldDB" id="A0A045H4M5"/>
<evidence type="ECO:0000313" key="3">
    <source>
        <dbReference type="EMBL" id="CFE50025.1"/>
    </source>
</evidence>
<evidence type="ECO:0000313" key="4">
    <source>
        <dbReference type="EMBL" id="CKR86299.1"/>
    </source>
</evidence>
<dbReference type="STRING" id="115862.BBG46_01685"/>
<evidence type="ECO:0000313" key="22">
    <source>
        <dbReference type="Proteomes" id="UP000045842"/>
    </source>
</evidence>
<dbReference type="PATRIC" id="fig|1773.211.peg.2421"/>
<dbReference type="EMBL" id="LWDQ01000001">
    <property type="protein sequence ID" value="OMH58172.1"/>
    <property type="molecule type" value="Genomic_DNA"/>
</dbReference>
<dbReference type="Pfam" id="PF01402">
    <property type="entry name" value="RHH_1"/>
    <property type="match status" value="1"/>
</dbReference>
<dbReference type="EMBL" id="CFOH01000218">
    <property type="protein sequence ID" value="CFE50025.1"/>
    <property type="molecule type" value="Genomic_DNA"/>
</dbReference>
<dbReference type="STRING" id="1806.RN08_0340"/>
<evidence type="ECO:0000259" key="1">
    <source>
        <dbReference type="Pfam" id="PF01402"/>
    </source>
</evidence>
<dbReference type="EMBL" id="COPH01000029">
    <property type="protein sequence ID" value="CLW78135.1"/>
    <property type="molecule type" value="Genomic_DNA"/>
</dbReference>
<dbReference type="Proteomes" id="UP000048600">
    <property type="component" value="Unassembled WGS sequence"/>
</dbReference>
<reference evidence="10" key="1">
    <citation type="submission" date="2015-03" db="EMBL/GenBank/DDBJ databases">
        <authorList>
            <person name="Murphy D."/>
        </authorList>
    </citation>
    <scope>NUCLEOTIDE SEQUENCE [LARGE SCALE GENOMIC DNA]</scope>
    <source>
        <strain evidence="10">K00500041</strain>
    </source>
</reference>
<evidence type="ECO:0000313" key="9">
    <source>
        <dbReference type="EMBL" id="COV68351.1"/>
    </source>
</evidence>
<dbReference type="Proteomes" id="UP000300237">
    <property type="component" value="Chromosome"/>
</dbReference>
<reference evidence="16 31" key="5">
    <citation type="journal article" date="2017" name="N. Engl. J. Med.">
        <title>Transmission of Extensively Drug-Resistant Tuberculosis in South Africa.</title>
        <authorList>
            <person name="Shah N.S."/>
            <person name="Auld S.C."/>
            <person name="Brust J.C."/>
            <person name="Mathema B."/>
            <person name="Ismail N."/>
            <person name="Moodley P."/>
            <person name="Mlisana K."/>
            <person name="Allana S."/>
            <person name="Campbell A."/>
            <person name="Mthiyane T."/>
            <person name="Morris N."/>
            <person name="Mpangase P."/>
            <person name="van der Meulen H."/>
            <person name="Omar S.V."/>
            <person name="Brown T.S."/>
            <person name="Narechania A."/>
            <person name="Shaskina E."/>
            <person name="Kapwata T."/>
            <person name="Kreiswirth B."/>
            <person name="Gandhi N.R."/>
        </authorList>
    </citation>
    <scope>NUCLEOTIDE SEQUENCE [LARGE SCALE GENOMIC DNA]</scope>
    <source>
        <strain evidence="16 31">32301_S10</strain>
    </source>
</reference>
<evidence type="ECO:0000313" key="28">
    <source>
        <dbReference type="Proteomes" id="UP000050139"/>
    </source>
</evidence>
<name>A0A045H4M5_MYCTX</name>
<dbReference type="SMR" id="A0A045H4M5"/>
<evidence type="ECO:0000313" key="16">
    <source>
        <dbReference type="EMBL" id="REQ50591.1"/>
    </source>
</evidence>
<evidence type="ECO:0000313" key="32">
    <source>
        <dbReference type="Proteomes" id="UP000300237"/>
    </source>
</evidence>
<evidence type="ECO:0000313" key="19">
    <source>
        <dbReference type="Proteomes" id="UP000039021"/>
    </source>
</evidence>
<evidence type="ECO:0000313" key="23">
    <source>
        <dbReference type="Proteomes" id="UP000046947"/>
    </source>
</evidence>
<evidence type="ECO:0000313" key="25">
    <source>
        <dbReference type="Proteomes" id="UP000048600"/>
    </source>
</evidence>
<reference evidence="13 28" key="2">
    <citation type="submission" date="2015-03" db="EMBL/GenBank/DDBJ databases">
        <authorList>
            <consortium name="Pathogen Informatics"/>
            <person name="Murphy D."/>
        </authorList>
    </citation>
    <scope>NUCLEOTIDE SEQUENCE</scope>
    <source>
        <strain evidence="7 28">0268S</strain>
        <strain evidence="13">N09902308</strain>
    </source>
</reference>
<evidence type="ECO:0000313" key="10">
    <source>
        <dbReference type="EMBL" id="COW05210.1"/>
    </source>
</evidence>
<dbReference type="Proteomes" id="UP000049023">
    <property type="component" value="Unassembled WGS sequence"/>
</dbReference>
<proteinExistence type="predicted"/>
<accession>A0A045H4M5</accession>
<dbReference type="EMBL" id="CNFT01000616">
    <property type="protein sequence ID" value="CKS02649.1"/>
    <property type="molecule type" value="Genomic_DNA"/>
</dbReference>
<dbReference type="Proteomes" id="UP000050164">
    <property type="component" value="Unassembled WGS sequence"/>
</dbReference>
<dbReference type="EMBL" id="CNFU01000491">
    <property type="protein sequence ID" value="CKR94310.1"/>
    <property type="molecule type" value="Genomic_DNA"/>
</dbReference>
<evidence type="ECO:0000313" key="24">
    <source>
        <dbReference type="Proteomes" id="UP000048289"/>
    </source>
</evidence>
<sequence>MTKEKISVTVDAAVLAAIDADARAAGLNRSEMIEQALRNEHLRVALRDYTAKTVPALDIDAYAQRVYQANRAAGS</sequence>
<evidence type="ECO:0000313" key="21">
    <source>
        <dbReference type="Proteomes" id="UP000044938"/>
    </source>
</evidence>
<evidence type="ECO:0000313" key="6">
    <source>
        <dbReference type="EMBL" id="CKS02649.1"/>
    </source>
</evidence>